<reference evidence="8 9" key="1">
    <citation type="submission" date="2022-03" db="EMBL/GenBank/DDBJ databases">
        <authorList>
            <person name="Nunn A."/>
            <person name="Chopra R."/>
            <person name="Nunn A."/>
            <person name="Contreras Garrido A."/>
        </authorList>
    </citation>
    <scope>NUCLEOTIDE SEQUENCE [LARGE SCALE GENOMIC DNA]</scope>
</reference>
<evidence type="ECO:0000256" key="4">
    <source>
        <dbReference type="ARBA" id="ARBA00023242"/>
    </source>
</evidence>
<organism evidence="8 9">
    <name type="scientific">Thlaspi arvense</name>
    <name type="common">Field penny-cress</name>
    <dbReference type="NCBI Taxonomy" id="13288"/>
    <lineage>
        <taxon>Eukaryota</taxon>
        <taxon>Viridiplantae</taxon>
        <taxon>Streptophyta</taxon>
        <taxon>Embryophyta</taxon>
        <taxon>Tracheophyta</taxon>
        <taxon>Spermatophyta</taxon>
        <taxon>Magnoliopsida</taxon>
        <taxon>eudicotyledons</taxon>
        <taxon>Gunneridae</taxon>
        <taxon>Pentapetalae</taxon>
        <taxon>rosids</taxon>
        <taxon>malvids</taxon>
        <taxon>Brassicales</taxon>
        <taxon>Brassicaceae</taxon>
        <taxon>Thlaspideae</taxon>
        <taxon>Thlaspi</taxon>
    </lineage>
</organism>
<dbReference type="Pfam" id="PF00447">
    <property type="entry name" value="HSF_DNA-bind"/>
    <property type="match status" value="1"/>
</dbReference>
<keyword evidence="6" id="KW-0732">Signal</keyword>
<evidence type="ECO:0000313" key="9">
    <source>
        <dbReference type="Proteomes" id="UP000836841"/>
    </source>
</evidence>
<evidence type="ECO:0000256" key="6">
    <source>
        <dbReference type="SAM" id="SignalP"/>
    </source>
</evidence>
<keyword evidence="3" id="KW-0238">DNA-binding</keyword>
<dbReference type="Proteomes" id="UP000836841">
    <property type="component" value="Chromosome 7"/>
</dbReference>
<dbReference type="PANTHER" id="PTHR10015">
    <property type="entry name" value="HEAT SHOCK TRANSCRIPTION FACTOR"/>
    <property type="match status" value="1"/>
</dbReference>
<dbReference type="SMART" id="SM00415">
    <property type="entry name" value="HSF"/>
    <property type="match status" value="1"/>
</dbReference>
<dbReference type="GO" id="GO:0005634">
    <property type="term" value="C:nucleus"/>
    <property type="evidence" value="ECO:0007669"/>
    <property type="project" value="UniProtKB-SubCell"/>
</dbReference>
<dbReference type="AlphaFoldDB" id="A0AAU9TB61"/>
<keyword evidence="2" id="KW-0346">Stress response</keyword>
<gene>
    <name evidence="8" type="ORF">TAV2_LOCUS23564</name>
</gene>
<keyword evidence="9" id="KW-1185">Reference proteome</keyword>
<name>A0AAU9TB61_THLAR</name>
<evidence type="ECO:0000256" key="5">
    <source>
        <dbReference type="RuleBase" id="RU004020"/>
    </source>
</evidence>
<dbReference type="InterPro" id="IPR036390">
    <property type="entry name" value="WH_DNA-bd_sf"/>
</dbReference>
<feature type="chain" id="PRO_5043639379" description="HSF-type DNA-binding domain-containing protein" evidence="6">
    <location>
        <begin position="25"/>
        <end position="257"/>
    </location>
</feature>
<dbReference type="Pfam" id="PF14363">
    <property type="entry name" value="AAA_assoc"/>
    <property type="match status" value="1"/>
</dbReference>
<dbReference type="EMBL" id="OU466863">
    <property type="protein sequence ID" value="CAH2080212.1"/>
    <property type="molecule type" value="Genomic_DNA"/>
</dbReference>
<dbReference type="Gene3D" id="1.10.10.10">
    <property type="entry name" value="Winged helix-like DNA-binding domain superfamily/Winged helix DNA-binding domain"/>
    <property type="match status" value="1"/>
</dbReference>
<comment type="subcellular location">
    <subcellularLocation>
        <location evidence="1">Nucleus</location>
    </subcellularLocation>
</comment>
<comment type="similarity">
    <text evidence="5">Belongs to the HSF family.</text>
</comment>
<feature type="signal peptide" evidence="6">
    <location>
        <begin position="1"/>
        <end position="24"/>
    </location>
</feature>
<dbReference type="GO" id="GO:0006357">
    <property type="term" value="P:regulation of transcription by RNA polymerase II"/>
    <property type="evidence" value="ECO:0007669"/>
    <property type="project" value="TreeGrafter"/>
</dbReference>
<proteinExistence type="inferred from homology"/>
<keyword evidence="4" id="KW-0539">Nucleus</keyword>
<dbReference type="SUPFAM" id="SSF46785">
    <property type="entry name" value="Winged helix' DNA-binding domain"/>
    <property type="match status" value="1"/>
</dbReference>
<dbReference type="GO" id="GO:0000978">
    <property type="term" value="F:RNA polymerase II cis-regulatory region sequence-specific DNA binding"/>
    <property type="evidence" value="ECO:0007669"/>
    <property type="project" value="TreeGrafter"/>
</dbReference>
<dbReference type="InterPro" id="IPR036388">
    <property type="entry name" value="WH-like_DNA-bd_sf"/>
</dbReference>
<feature type="domain" description="HSF-type DNA-binding" evidence="7">
    <location>
        <begin position="137"/>
        <end position="215"/>
    </location>
</feature>
<accession>A0AAU9TB61</accession>
<dbReference type="GO" id="GO:0003700">
    <property type="term" value="F:DNA-binding transcription factor activity"/>
    <property type="evidence" value="ECO:0007669"/>
    <property type="project" value="InterPro"/>
</dbReference>
<evidence type="ECO:0000256" key="2">
    <source>
        <dbReference type="ARBA" id="ARBA00023016"/>
    </source>
</evidence>
<evidence type="ECO:0000256" key="1">
    <source>
        <dbReference type="ARBA" id="ARBA00004123"/>
    </source>
</evidence>
<evidence type="ECO:0000256" key="3">
    <source>
        <dbReference type="ARBA" id="ARBA00023125"/>
    </source>
</evidence>
<protein>
    <recommendedName>
        <fullName evidence="7">HSF-type DNA-binding domain-containing protein</fullName>
    </recommendedName>
</protein>
<dbReference type="PANTHER" id="PTHR10015:SF384">
    <property type="entry name" value="DNA-BINDING PROTEIN-RELATED"/>
    <property type="match status" value="1"/>
</dbReference>
<dbReference type="InterPro" id="IPR000232">
    <property type="entry name" value="HSF_DNA-bd"/>
</dbReference>
<sequence length="257" mass="29689">MVPGMWGFAGTAMASLMFFRSMYSQFVPCELQAYIEKFVYKMMGWVSIKFNEYTGEGLQRSKAYDSIRHYLSATSTAHTQRMKANESRSSKSLVLSMDDHEEVEEFFEGVKVKWCSSKSTNLHVPPSRMDFSKYPKSYHVFHQRMYKLVEDPSTDSIISWSKHNNSFVIWNQDELVRRKMICRFYSDTFTEFISELKCNLFVRGKPELLAEMQFNSVMKPSKTIKAEAEVIDIGATLETTTSQNGRVLDKGKTPIGQ</sequence>
<evidence type="ECO:0000259" key="7">
    <source>
        <dbReference type="SMART" id="SM00415"/>
    </source>
</evidence>
<dbReference type="GO" id="GO:0034605">
    <property type="term" value="P:cellular response to heat"/>
    <property type="evidence" value="ECO:0007669"/>
    <property type="project" value="TreeGrafter"/>
</dbReference>
<evidence type="ECO:0000313" key="8">
    <source>
        <dbReference type="EMBL" id="CAH2080212.1"/>
    </source>
</evidence>
<dbReference type="InterPro" id="IPR025753">
    <property type="entry name" value="AAA_N_dom"/>
</dbReference>